<sequence>MESLQYPIGRPAPPVHGDAAARMESVKRIGALPEQLERLARELHDRDLLDTPYRPGGWTAQQVIHHLADSHLHAYRRHKVTLVEDHPTLVPYNQEAWSELPDVMAVPVQASVEMLRGIHLRLAVLLSQCTDEQWARTAYHPGSGITYHLDTLAAHYAWHGDHHLGHLRLILKT</sequence>
<dbReference type="GO" id="GO:0016787">
    <property type="term" value="F:hydrolase activity"/>
    <property type="evidence" value="ECO:0007669"/>
    <property type="project" value="UniProtKB-KW"/>
</dbReference>
<evidence type="ECO:0000313" key="2">
    <source>
        <dbReference type="EMBL" id="PHK99225.1"/>
    </source>
</evidence>
<dbReference type="InterPro" id="IPR024775">
    <property type="entry name" value="DinB-like"/>
</dbReference>
<feature type="domain" description="DinB-like" evidence="1">
    <location>
        <begin position="33"/>
        <end position="166"/>
    </location>
</feature>
<proteinExistence type="predicted"/>
<dbReference type="Gene3D" id="1.20.120.450">
    <property type="entry name" value="dinb family like domain"/>
    <property type="match status" value="1"/>
</dbReference>
<dbReference type="SUPFAM" id="SSF109854">
    <property type="entry name" value="DinB/YfiT-like putative metalloenzymes"/>
    <property type="match status" value="1"/>
</dbReference>
<dbReference type="InterPro" id="IPR034660">
    <property type="entry name" value="DinB/YfiT-like"/>
</dbReference>
<keyword evidence="2" id="KW-0378">Hydrolase</keyword>
<dbReference type="Proteomes" id="UP000226437">
    <property type="component" value="Unassembled WGS sequence"/>
</dbReference>
<reference evidence="2 3" key="1">
    <citation type="submission" date="2017-10" db="EMBL/GenBank/DDBJ databases">
        <title>The draft genome sequence of Lewinella marina KCTC 32374.</title>
        <authorList>
            <person name="Wang K."/>
        </authorList>
    </citation>
    <scope>NUCLEOTIDE SEQUENCE [LARGE SCALE GENOMIC DNA]</scope>
    <source>
        <strain evidence="2 3">MKG-38</strain>
    </source>
</reference>
<protein>
    <submittedName>
        <fullName evidence="2">Metal-dependent hydrolase</fullName>
    </submittedName>
</protein>
<gene>
    <name evidence="2" type="ORF">CGL56_07140</name>
</gene>
<keyword evidence="3" id="KW-1185">Reference proteome</keyword>
<organism evidence="2 3">
    <name type="scientific">Neolewinella marina</name>
    <dbReference type="NCBI Taxonomy" id="438751"/>
    <lineage>
        <taxon>Bacteria</taxon>
        <taxon>Pseudomonadati</taxon>
        <taxon>Bacteroidota</taxon>
        <taxon>Saprospiria</taxon>
        <taxon>Saprospirales</taxon>
        <taxon>Lewinellaceae</taxon>
        <taxon>Neolewinella</taxon>
    </lineage>
</organism>
<dbReference type="Pfam" id="PF12867">
    <property type="entry name" value="DinB_2"/>
    <property type="match status" value="1"/>
</dbReference>
<dbReference type="EMBL" id="PDLO01000002">
    <property type="protein sequence ID" value="PHK99225.1"/>
    <property type="molecule type" value="Genomic_DNA"/>
</dbReference>
<dbReference type="RefSeq" id="WP_099105841.1">
    <property type="nucleotide sequence ID" value="NZ_JAATJF010000002.1"/>
</dbReference>
<accession>A0A2G0CGW5</accession>
<dbReference type="NCBIfam" id="NF009807">
    <property type="entry name" value="PRK13291.1"/>
    <property type="match status" value="1"/>
</dbReference>
<dbReference type="OrthoDB" id="9796039at2"/>
<evidence type="ECO:0000313" key="3">
    <source>
        <dbReference type="Proteomes" id="UP000226437"/>
    </source>
</evidence>
<name>A0A2G0CGW5_9BACT</name>
<evidence type="ECO:0000259" key="1">
    <source>
        <dbReference type="Pfam" id="PF12867"/>
    </source>
</evidence>
<dbReference type="AlphaFoldDB" id="A0A2G0CGW5"/>
<comment type="caution">
    <text evidence="2">The sequence shown here is derived from an EMBL/GenBank/DDBJ whole genome shotgun (WGS) entry which is preliminary data.</text>
</comment>